<evidence type="ECO:0000313" key="3">
    <source>
        <dbReference type="Proteomes" id="UP001501444"/>
    </source>
</evidence>
<dbReference type="PROSITE" id="PS51186">
    <property type="entry name" value="GNAT"/>
    <property type="match status" value="1"/>
</dbReference>
<proteinExistence type="predicted"/>
<name>A0ABP5SQD3_9ACTN</name>
<organism evidence="2 3">
    <name type="scientific">Dactylosporangium salmoneum</name>
    <dbReference type="NCBI Taxonomy" id="53361"/>
    <lineage>
        <taxon>Bacteria</taxon>
        <taxon>Bacillati</taxon>
        <taxon>Actinomycetota</taxon>
        <taxon>Actinomycetes</taxon>
        <taxon>Micromonosporales</taxon>
        <taxon>Micromonosporaceae</taxon>
        <taxon>Dactylosporangium</taxon>
    </lineage>
</organism>
<dbReference type="Pfam" id="PF13673">
    <property type="entry name" value="Acetyltransf_10"/>
    <property type="match status" value="1"/>
</dbReference>
<dbReference type="EMBL" id="BAAARV010000016">
    <property type="protein sequence ID" value="GAA2336468.1"/>
    <property type="molecule type" value="Genomic_DNA"/>
</dbReference>
<protein>
    <recommendedName>
        <fullName evidence="1">N-acetyltransferase domain-containing protein</fullName>
    </recommendedName>
</protein>
<dbReference type="SUPFAM" id="SSF55729">
    <property type="entry name" value="Acyl-CoA N-acyltransferases (Nat)"/>
    <property type="match status" value="1"/>
</dbReference>
<dbReference type="Proteomes" id="UP001501444">
    <property type="component" value="Unassembled WGS sequence"/>
</dbReference>
<gene>
    <name evidence="2" type="ORF">GCM10010170_016920</name>
</gene>
<feature type="domain" description="N-acetyltransferase" evidence="1">
    <location>
        <begin position="107"/>
        <end position="235"/>
    </location>
</feature>
<keyword evidence="3" id="KW-1185">Reference proteome</keyword>
<evidence type="ECO:0000259" key="1">
    <source>
        <dbReference type="PROSITE" id="PS51186"/>
    </source>
</evidence>
<accession>A0ABP5SQD3</accession>
<dbReference type="CDD" id="cd04301">
    <property type="entry name" value="NAT_SF"/>
    <property type="match status" value="1"/>
</dbReference>
<dbReference type="Gene3D" id="3.40.630.30">
    <property type="match status" value="1"/>
</dbReference>
<sequence length="235" mass="25604">MDALELAADNAAHFWTLIGTARGYDVRRHPGLLAVDGDERAGLRVLTLAAGLPQEGRAALDALLPRPGRVVVEDAFGAVELTARGMSSRQMPVMIRLPGEPVGEPALPVRRVTTPDELRTAERLVVEGFALEHFQPWTPGVVLPPVLLEGAELYLAHLDGEPAGACLVVEQDEAVGVYFVTTMPQFRSRGVGRALMHALLRRFDDRPVTLTASRLGRPLYESLGFERIADAAWWS</sequence>
<dbReference type="InterPro" id="IPR000182">
    <property type="entry name" value="GNAT_dom"/>
</dbReference>
<dbReference type="InterPro" id="IPR016181">
    <property type="entry name" value="Acyl_CoA_acyltransferase"/>
</dbReference>
<evidence type="ECO:0000313" key="2">
    <source>
        <dbReference type="EMBL" id="GAA2336468.1"/>
    </source>
</evidence>
<comment type="caution">
    <text evidence="2">The sequence shown here is derived from an EMBL/GenBank/DDBJ whole genome shotgun (WGS) entry which is preliminary data.</text>
</comment>
<dbReference type="RefSeq" id="WP_344611700.1">
    <property type="nucleotide sequence ID" value="NZ_BAAARV010000016.1"/>
</dbReference>
<reference evidence="3" key="1">
    <citation type="journal article" date="2019" name="Int. J. Syst. Evol. Microbiol.">
        <title>The Global Catalogue of Microorganisms (GCM) 10K type strain sequencing project: providing services to taxonomists for standard genome sequencing and annotation.</title>
        <authorList>
            <consortium name="The Broad Institute Genomics Platform"/>
            <consortium name="The Broad Institute Genome Sequencing Center for Infectious Disease"/>
            <person name="Wu L."/>
            <person name="Ma J."/>
        </authorList>
    </citation>
    <scope>NUCLEOTIDE SEQUENCE [LARGE SCALE GENOMIC DNA]</scope>
    <source>
        <strain evidence="3">JCM 3272</strain>
    </source>
</reference>